<dbReference type="InterPro" id="IPR036291">
    <property type="entry name" value="NAD(P)-bd_dom_sf"/>
</dbReference>
<evidence type="ECO:0000259" key="2">
    <source>
        <dbReference type="Pfam" id="PF01370"/>
    </source>
</evidence>
<dbReference type="Gene3D" id="3.90.25.10">
    <property type="entry name" value="UDP-galactose 4-epimerase, domain 1"/>
    <property type="match status" value="1"/>
</dbReference>
<dbReference type="InterPro" id="IPR001509">
    <property type="entry name" value="Epimerase_deHydtase"/>
</dbReference>
<evidence type="ECO:0000256" key="1">
    <source>
        <dbReference type="ARBA" id="ARBA00007637"/>
    </source>
</evidence>
<comment type="similarity">
    <text evidence="1">Belongs to the NAD(P)-dependent epimerase/dehydratase family.</text>
</comment>
<dbReference type="EMBL" id="LAZR01001071">
    <property type="protein sequence ID" value="KKN51250.1"/>
    <property type="molecule type" value="Genomic_DNA"/>
</dbReference>
<feature type="domain" description="NAD-dependent epimerase/dehydratase" evidence="2">
    <location>
        <begin position="8"/>
        <end position="244"/>
    </location>
</feature>
<dbReference type="Pfam" id="PF01370">
    <property type="entry name" value="Epimerase"/>
    <property type="match status" value="1"/>
</dbReference>
<evidence type="ECO:0000313" key="3">
    <source>
        <dbReference type="EMBL" id="KKN51250.1"/>
    </source>
</evidence>
<dbReference type="PANTHER" id="PTHR43000">
    <property type="entry name" value="DTDP-D-GLUCOSE 4,6-DEHYDRATASE-RELATED"/>
    <property type="match status" value="1"/>
</dbReference>
<name>A0A0F9R3T6_9ZZZZ</name>
<accession>A0A0F9R3T6</accession>
<dbReference type="SUPFAM" id="SSF51735">
    <property type="entry name" value="NAD(P)-binding Rossmann-fold domains"/>
    <property type="match status" value="1"/>
</dbReference>
<dbReference type="PRINTS" id="PR01713">
    <property type="entry name" value="NUCEPIMERASE"/>
</dbReference>
<dbReference type="AlphaFoldDB" id="A0A0F9R3T6"/>
<gene>
    <name evidence="3" type="ORF">LCGC14_0624500</name>
</gene>
<dbReference type="Gene3D" id="3.40.50.720">
    <property type="entry name" value="NAD(P)-binding Rossmann-like Domain"/>
    <property type="match status" value="1"/>
</dbReference>
<proteinExistence type="inferred from homology"/>
<protein>
    <recommendedName>
        <fullName evidence="2">NAD-dependent epimerase/dehydratase domain-containing protein</fullName>
    </recommendedName>
</protein>
<comment type="caution">
    <text evidence="3">The sequence shown here is derived from an EMBL/GenBank/DDBJ whole genome shotgun (WGS) entry which is preliminary data.</text>
</comment>
<organism evidence="3">
    <name type="scientific">marine sediment metagenome</name>
    <dbReference type="NCBI Taxonomy" id="412755"/>
    <lineage>
        <taxon>unclassified sequences</taxon>
        <taxon>metagenomes</taxon>
        <taxon>ecological metagenomes</taxon>
    </lineage>
</organism>
<dbReference type="CDD" id="cd05256">
    <property type="entry name" value="UDP_AE_SDR_e"/>
    <property type="match status" value="1"/>
</dbReference>
<sequence>MKIKDKKVLVTGAAGFVGSNLTNKLLELGAEVTGIDNFFNGKLENLEESLENKNFHFKKGDIRDLNFLIDILKDIEIVYHEAAFTSVPQSILMPDSCNDVNVNGTLNVLNASRQRDIEKIIFASSSSVYGDLPALPKKEDMKRLPISPYGVAKLACEAYMQSYYEVYGLNTVSLRYFNVYGPRQKDSPYSGVIAIWLGRLIKNKDLIIFGDGEQSRDFTYINDVVQANLLAMENNASGEIINIGAGSPIKLTDLAKLALKITNKKELKIIYADPRPGDILHSFADISKAKKLIKFQPKFTQEKGLRDYFTWFSEKYEVDLNLN</sequence>
<reference evidence="3" key="1">
    <citation type="journal article" date="2015" name="Nature">
        <title>Complex archaea that bridge the gap between prokaryotes and eukaryotes.</title>
        <authorList>
            <person name="Spang A."/>
            <person name="Saw J.H."/>
            <person name="Jorgensen S.L."/>
            <person name="Zaremba-Niedzwiedzka K."/>
            <person name="Martijn J."/>
            <person name="Lind A.E."/>
            <person name="van Eijk R."/>
            <person name="Schleper C."/>
            <person name="Guy L."/>
            <person name="Ettema T.J."/>
        </authorList>
    </citation>
    <scope>NUCLEOTIDE SEQUENCE</scope>
</reference>